<keyword evidence="3" id="KW-1185">Reference proteome</keyword>
<feature type="transmembrane region" description="Helical" evidence="1">
    <location>
        <begin position="49"/>
        <end position="71"/>
    </location>
</feature>
<evidence type="ECO:0000313" key="3">
    <source>
        <dbReference type="Proteomes" id="UP001589833"/>
    </source>
</evidence>
<dbReference type="Proteomes" id="UP001589833">
    <property type="component" value="Unassembled WGS sequence"/>
</dbReference>
<organism evidence="2 3">
    <name type="scientific">Halalkalibacter alkalisediminis</name>
    <dbReference type="NCBI Taxonomy" id="935616"/>
    <lineage>
        <taxon>Bacteria</taxon>
        <taxon>Bacillati</taxon>
        <taxon>Bacillota</taxon>
        <taxon>Bacilli</taxon>
        <taxon>Bacillales</taxon>
        <taxon>Bacillaceae</taxon>
        <taxon>Halalkalibacter</taxon>
    </lineage>
</organism>
<keyword evidence="1" id="KW-0472">Membrane</keyword>
<keyword evidence="1" id="KW-0812">Transmembrane</keyword>
<evidence type="ECO:0000256" key="1">
    <source>
        <dbReference type="SAM" id="Phobius"/>
    </source>
</evidence>
<proteinExistence type="predicted"/>
<name>A0ABV6NED5_9BACI</name>
<feature type="transmembrane region" description="Helical" evidence="1">
    <location>
        <begin position="7"/>
        <end position="29"/>
    </location>
</feature>
<dbReference type="RefSeq" id="WP_273848321.1">
    <property type="nucleotide sequence ID" value="NZ_JAQQWT010000066.1"/>
</dbReference>
<gene>
    <name evidence="2" type="ORF">ACFFH4_08190</name>
</gene>
<keyword evidence="1" id="KW-1133">Transmembrane helix</keyword>
<dbReference type="EMBL" id="JBHLTR010000009">
    <property type="protein sequence ID" value="MFC0559029.1"/>
    <property type="molecule type" value="Genomic_DNA"/>
</dbReference>
<evidence type="ECO:0000313" key="2">
    <source>
        <dbReference type="EMBL" id="MFC0559029.1"/>
    </source>
</evidence>
<protein>
    <submittedName>
        <fullName evidence="2">Uncharacterized protein</fullName>
    </submittedName>
</protein>
<accession>A0ABV6NED5</accession>
<sequence length="80" mass="9229">MRRLKKYVVFIFSFVLMYIVFQILSGWLLTAFYTPDFSSINNNVSQEVVFGQTSIIPFLATLLVATLAYFLSQKLFTTSK</sequence>
<reference evidence="2 3" key="1">
    <citation type="submission" date="2024-09" db="EMBL/GenBank/DDBJ databases">
        <authorList>
            <person name="Sun Q."/>
            <person name="Mori K."/>
        </authorList>
    </citation>
    <scope>NUCLEOTIDE SEQUENCE [LARGE SCALE GENOMIC DNA]</scope>
    <source>
        <strain evidence="2 3">NCAIM B.02301</strain>
    </source>
</reference>
<comment type="caution">
    <text evidence="2">The sequence shown here is derived from an EMBL/GenBank/DDBJ whole genome shotgun (WGS) entry which is preliminary data.</text>
</comment>